<comment type="caution">
    <text evidence="1">The sequence shown here is derived from an EMBL/GenBank/DDBJ whole genome shotgun (WGS) entry which is preliminary data.</text>
</comment>
<gene>
    <name evidence="1" type="ORF">LCGC14_1490400</name>
</gene>
<proteinExistence type="predicted"/>
<name>A0A0F9JSU4_9ZZZZ</name>
<dbReference type="EMBL" id="LAZR01010709">
    <property type="protein sequence ID" value="KKM65521.1"/>
    <property type="molecule type" value="Genomic_DNA"/>
</dbReference>
<accession>A0A0F9JSU4</accession>
<reference evidence="1" key="1">
    <citation type="journal article" date="2015" name="Nature">
        <title>Complex archaea that bridge the gap between prokaryotes and eukaryotes.</title>
        <authorList>
            <person name="Spang A."/>
            <person name="Saw J.H."/>
            <person name="Jorgensen S.L."/>
            <person name="Zaremba-Niedzwiedzka K."/>
            <person name="Martijn J."/>
            <person name="Lind A.E."/>
            <person name="van Eijk R."/>
            <person name="Schleper C."/>
            <person name="Guy L."/>
            <person name="Ettema T.J."/>
        </authorList>
    </citation>
    <scope>NUCLEOTIDE SEQUENCE</scope>
</reference>
<organism evidence="1">
    <name type="scientific">marine sediment metagenome</name>
    <dbReference type="NCBI Taxonomy" id="412755"/>
    <lineage>
        <taxon>unclassified sequences</taxon>
        <taxon>metagenomes</taxon>
        <taxon>ecological metagenomes</taxon>
    </lineage>
</organism>
<protein>
    <submittedName>
        <fullName evidence="1">Uncharacterized protein</fullName>
    </submittedName>
</protein>
<evidence type="ECO:0000313" key="1">
    <source>
        <dbReference type="EMBL" id="KKM65521.1"/>
    </source>
</evidence>
<sequence>MKQSSFKLWEDKSPYDGSEIVAIITNLFSPSKNPKTGPMSQLWILPKNEVPWQAIKTEDGDDGVCGDCIYAPKRAKRAKANGHKIPSCYVARRGWQAPSSVWKAYINKPIQLKDGLKAIEQNNMPIRFGAYGDIGMLPSDLVDRIYSVINTHTAYTHTAYTHQYNRVWASWTKAYAMASVNNKYDGKLFRELNWRTFRVTERPEAGLNEIICPNYTHGTQCIDCGLCNGSYGPDDKRKSITIPAH</sequence>
<dbReference type="AlphaFoldDB" id="A0A0F9JSU4"/>